<reference evidence="2" key="1">
    <citation type="submission" date="2019-08" db="EMBL/GenBank/DDBJ databases">
        <authorList>
            <person name="Kucharzyk K."/>
            <person name="Murdoch R.W."/>
            <person name="Higgins S."/>
            <person name="Loffler F."/>
        </authorList>
    </citation>
    <scope>NUCLEOTIDE SEQUENCE</scope>
</reference>
<sequence length="235" mass="26666">MGFLVDQGIRVLCLDIDGTLYPKRMLNSRMVRSSFPSLRLAMAFNWARAQYRRVQDVHPNLKPSREGLLDLQSRLVAGRLGRPLDEKNLQKTRDSIERQFYRAWERSFRSIKAYEGMKEALTEAKRHGLVIAVFSDFPLARKLETLGISDLVDIAHSSEESGYLKPSSRAFSFLLERLAVPPAQVLFMGDSYSKDCQGAKRAGMYSCLITAKRKPVYPDADLVVGSWKEFASLVL</sequence>
<name>A0A644WKX3_9ZZZZ</name>
<accession>A0A644WKX3</accession>
<dbReference type="GO" id="GO:0008967">
    <property type="term" value="F:phosphoglycolate phosphatase activity"/>
    <property type="evidence" value="ECO:0007669"/>
    <property type="project" value="UniProtKB-EC"/>
</dbReference>
<dbReference type="Gene3D" id="3.40.50.1000">
    <property type="entry name" value="HAD superfamily/HAD-like"/>
    <property type="match status" value="1"/>
</dbReference>
<dbReference type="InterPro" id="IPR051540">
    <property type="entry name" value="S-2-haloacid_dehalogenase"/>
</dbReference>
<dbReference type="AlphaFoldDB" id="A0A644WKX3"/>
<comment type="caution">
    <text evidence="2">The sequence shown here is derived from an EMBL/GenBank/DDBJ whole genome shotgun (WGS) entry which is preliminary data.</text>
</comment>
<dbReference type="EMBL" id="VSSQ01001047">
    <property type="protein sequence ID" value="MPM04536.1"/>
    <property type="molecule type" value="Genomic_DNA"/>
</dbReference>
<dbReference type="Pfam" id="PF00702">
    <property type="entry name" value="Hydrolase"/>
    <property type="match status" value="1"/>
</dbReference>
<gene>
    <name evidence="2" type="primary">gph_24</name>
    <name evidence="2" type="ORF">SDC9_50814</name>
</gene>
<dbReference type="Gene3D" id="1.10.150.520">
    <property type="match status" value="1"/>
</dbReference>
<dbReference type="EC" id="3.1.3.18" evidence="2"/>
<keyword evidence="1 2" id="KW-0378">Hydrolase</keyword>
<dbReference type="InterPro" id="IPR036412">
    <property type="entry name" value="HAD-like_sf"/>
</dbReference>
<dbReference type="SFLD" id="SFLDS00003">
    <property type="entry name" value="Haloacid_Dehalogenase"/>
    <property type="match status" value="1"/>
</dbReference>
<dbReference type="SUPFAM" id="SSF56784">
    <property type="entry name" value="HAD-like"/>
    <property type="match status" value="1"/>
</dbReference>
<dbReference type="PANTHER" id="PTHR43316:SF3">
    <property type="entry name" value="HALOACID DEHALOGENASE, TYPE II (AFU_ORTHOLOGUE AFUA_2G07750)-RELATED"/>
    <property type="match status" value="1"/>
</dbReference>
<dbReference type="InterPro" id="IPR006439">
    <property type="entry name" value="HAD-SF_hydro_IA"/>
</dbReference>
<dbReference type="InterPro" id="IPR023214">
    <property type="entry name" value="HAD_sf"/>
</dbReference>
<protein>
    <submittedName>
        <fullName evidence="2">Phosphoglycolate phosphatase</fullName>
        <ecNumber evidence="2">3.1.3.18</ecNumber>
    </submittedName>
</protein>
<dbReference type="SFLD" id="SFLDG01129">
    <property type="entry name" value="C1.5:_HAD__Beta-PGM__Phosphata"/>
    <property type="match status" value="1"/>
</dbReference>
<dbReference type="NCBIfam" id="TIGR01549">
    <property type="entry name" value="HAD-SF-IA-v1"/>
    <property type="match status" value="1"/>
</dbReference>
<evidence type="ECO:0000256" key="1">
    <source>
        <dbReference type="ARBA" id="ARBA00022801"/>
    </source>
</evidence>
<organism evidence="2">
    <name type="scientific">bioreactor metagenome</name>
    <dbReference type="NCBI Taxonomy" id="1076179"/>
    <lineage>
        <taxon>unclassified sequences</taxon>
        <taxon>metagenomes</taxon>
        <taxon>ecological metagenomes</taxon>
    </lineage>
</organism>
<dbReference type="PANTHER" id="PTHR43316">
    <property type="entry name" value="HYDROLASE, HALOACID DELAHOGENASE-RELATED"/>
    <property type="match status" value="1"/>
</dbReference>
<evidence type="ECO:0000313" key="2">
    <source>
        <dbReference type="EMBL" id="MPM04536.1"/>
    </source>
</evidence>
<dbReference type="PRINTS" id="PR00413">
    <property type="entry name" value="HADHALOGNASE"/>
</dbReference>
<proteinExistence type="predicted"/>